<sequence length="148" mass="16465">MNRHRLEDLRCLPRASLDDLELCARTDSSTSSSSCRTISSGLGSIDLDAATFAARGGVVEVDLSQPLVNVWERLSKVENVVSVLARESQAYRAVCLRHVVQRAHRKLAAHFGAKLEEQSWAEYLTKAMMDDFAYFKAHKIDTCAEVGH</sequence>
<proteinExistence type="predicted"/>
<organism evidence="1 2">
    <name type="scientific">Tetrabaena socialis</name>
    <dbReference type="NCBI Taxonomy" id="47790"/>
    <lineage>
        <taxon>Eukaryota</taxon>
        <taxon>Viridiplantae</taxon>
        <taxon>Chlorophyta</taxon>
        <taxon>core chlorophytes</taxon>
        <taxon>Chlorophyceae</taxon>
        <taxon>CS clade</taxon>
        <taxon>Chlamydomonadales</taxon>
        <taxon>Tetrabaenaceae</taxon>
        <taxon>Tetrabaena</taxon>
    </lineage>
</organism>
<evidence type="ECO:0000313" key="1">
    <source>
        <dbReference type="EMBL" id="PNH12690.1"/>
    </source>
</evidence>
<name>A0A2J8AJK1_9CHLO</name>
<evidence type="ECO:0000313" key="2">
    <source>
        <dbReference type="Proteomes" id="UP000236333"/>
    </source>
</evidence>
<keyword evidence="2" id="KW-1185">Reference proteome</keyword>
<dbReference type="EMBL" id="PGGS01000005">
    <property type="protein sequence ID" value="PNH12690.1"/>
    <property type="molecule type" value="Genomic_DNA"/>
</dbReference>
<reference evidence="1 2" key="1">
    <citation type="journal article" date="2017" name="Mol. Biol. Evol.">
        <title>The 4-celled Tetrabaena socialis nuclear genome reveals the essential components for genetic control of cell number at the origin of multicellularity in the volvocine lineage.</title>
        <authorList>
            <person name="Featherston J."/>
            <person name="Arakaki Y."/>
            <person name="Hanschen E.R."/>
            <person name="Ferris P.J."/>
            <person name="Michod R.E."/>
            <person name="Olson B.J.S.C."/>
            <person name="Nozaki H."/>
            <person name="Durand P.M."/>
        </authorList>
    </citation>
    <scope>NUCLEOTIDE SEQUENCE [LARGE SCALE GENOMIC DNA]</scope>
    <source>
        <strain evidence="1 2">NIES-571</strain>
    </source>
</reference>
<gene>
    <name evidence="1" type="ORF">TSOC_000327</name>
</gene>
<dbReference type="Proteomes" id="UP000236333">
    <property type="component" value="Unassembled WGS sequence"/>
</dbReference>
<comment type="caution">
    <text evidence="1">The sequence shown here is derived from an EMBL/GenBank/DDBJ whole genome shotgun (WGS) entry which is preliminary data.</text>
</comment>
<protein>
    <submittedName>
        <fullName evidence="1">Uncharacterized protein</fullName>
    </submittedName>
</protein>
<accession>A0A2J8AJK1</accession>
<dbReference type="AlphaFoldDB" id="A0A2J8AJK1"/>